<feature type="region of interest" description="Disordered" evidence="1">
    <location>
        <begin position="150"/>
        <end position="229"/>
    </location>
</feature>
<name>A0A2G8JDG1_STIJA</name>
<feature type="compositionally biased region" description="Pro residues" evidence="1">
    <location>
        <begin position="60"/>
        <end position="71"/>
    </location>
</feature>
<feature type="compositionally biased region" description="Basic and acidic residues" evidence="1">
    <location>
        <begin position="43"/>
        <end position="52"/>
    </location>
</feature>
<feature type="region of interest" description="Disordered" evidence="1">
    <location>
        <begin position="31"/>
        <end position="89"/>
    </location>
</feature>
<feature type="compositionally biased region" description="Pro residues" evidence="1">
    <location>
        <begin position="171"/>
        <end position="190"/>
    </location>
</feature>
<feature type="region of interest" description="Disordered" evidence="1">
    <location>
        <begin position="361"/>
        <end position="401"/>
    </location>
</feature>
<evidence type="ECO:0000256" key="1">
    <source>
        <dbReference type="SAM" id="MobiDB-lite"/>
    </source>
</evidence>
<keyword evidence="3" id="KW-1185">Reference proteome</keyword>
<reference evidence="2 3" key="1">
    <citation type="journal article" date="2017" name="PLoS Biol.">
        <title>The sea cucumber genome provides insights into morphological evolution and visceral regeneration.</title>
        <authorList>
            <person name="Zhang X."/>
            <person name="Sun L."/>
            <person name="Yuan J."/>
            <person name="Sun Y."/>
            <person name="Gao Y."/>
            <person name="Zhang L."/>
            <person name="Li S."/>
            <person name="Dai H."/>
            <person name="Hamel J.F."/>
            <person name="Liu C."/>
            <person name="Yu Y."/>
            <person name="Liu S."/>
            <person name="Lin W."/>
            <person name="Guo K."/>
            <person name="Jin S."/>
            <person name="Xu P."/>
            <person name="Storey K.B."/>
            <person name="Huan P."/>
            <person name="Zhang T."/>
            <person name="Zhou Y."/>
            <person name="Zhang J."/>
            <person name="Lin C."/>
            <person name="Li X."/>
            <person name="Xing L."/>
            <person name="Huo D."/>
            <person name="Sun M."/>
            <person name="Wang L."/>
            <person name="Mercier A."/>
            <person name="Li F."/>
            <person name="Yang H."/>
            <person name="Xiang J."/>
        </authorList>
    </citation>
    <scope>NUCLEOTIDE SEQUENCE [LARGE SCALE GENOMIC DNA]</scope>
    <source>
        <strain evidence="2">Shaxun</strain>
        <tissue evidence="2">Muscle</tissue>
    </source>
</reference>
<gene>
    <name evidence="2" type="ORF">BSL78_29392</name>
</gene>
<feature type="compositionally biased region" description="Low complexity" evidence="1">
    <location>
        <begin position="155"/>
        <end position="168"/>
    </location>
</feature>
<accession>A0A2G8JDG1</accession>
<feature type="compositionally biased region" description="Basic and acidic residues" evidence="1">
    <location>
        <begin position="392"/>
        <end position="401"/>
    </location>
</feature>
<proteinExistence type="predicted"/>
<evidence type="ECO:0000313" key="3">
    <source>
        <dbReference type="Proteomes" id="UP000230750"/>
    </source>
</evidence>
<feature type="compositionally biased region" description="Polar residues" evidence="1">
    <location>
        <begin position="217"/>
        <end position="226"/>
    </location>
</feature>
<comment type="caution">
    <text evidence="2">The sequence shown here is derived from an EMBL/GenBank/DDBJ whole genome shotgun (WGS) entry which is preliminary data.</text>
</comment>
<evidence type="ECO:0000313" key="2">
    <source>
        <dbReference type="EMBL" id="PIK33791.1"/>
    </source>
</evidence>
<dbReference type="EMBL" id="MRZV01002401">
    <property type="protein sequence ID" value="PIK33791.1"/>
    <property type="molecule type" value="Genomic_DNA"/>
</dbReference>
<feature type="compositionally biased region" description="Polar residues" evidence="1">
    <location>
        <begin position="381"/>
        <end position="391"/>
    </location>
</feature>
<dbReference type="Proteomes" id="UP000230750">
    <property type="component" value="Unassembled WGS sequence"/>
</dbReference>
<sequence length="401" mass="44819">MNRAQQFNPTSGPPTQPKSWEIALKALEAARGELGNKSLQSKSPEKKTKTDAKNGSTPNVPIPQPPLPPEPQQQQPQQHYMAQQHQMMQQQHQHIANYYNQYANMYRHGYPGGYAGYGMGPNMPNQQHQQQQPMMPNYNMGQPNMYGQFQPGYGFQNQFPPNRPPNFNHTGPPPVPNYMGPPRPPCPPGTGPNQIESGQPNNLPKGAPSVPGPESGKQGQSSNNNVPDVGKRMAASASYAGVTKEGKMNKPSRWNQDHKMADCFHFFFFAFFCINRPGDWPNDLKDYVQQAFAHCKTEAEKDSVEDFLQKLLTSVSGDGSLLDRDWANTPLPLEKKENMPTTVAAPPPVNKQHAEQLKASRWESGMQNSRPPQQPQYGRIGNNNQRFPTTETDNKVHEIGK</sequence>
<feature type="compositionally biased region" description="Low complexity" evidence="1">
    <location>
        <begin position="72"/>
        <end position="89"/>
    </location>
</feature>
<keyword evidence="2" id="KW-0675">Receptor</keyword>
<protein>
    <submittedName>
        <fullName evidence="2">Leukocyte receptor cluster member 8-like protein</fullName>
    </submittedName>
</protein>
<dbReference type="AlphaFoldDB" id="A0A2G8JDG1"/>
<dbReference type="STRING" id="307972.A0A2G8JDG1"/>
<organism evidence="2 3">
    <name type="scientific">Stichopus japonicus</name>
    <name type="common">Sea cucumber</name>
    <dbReference type="NCBI Taxonomy" id="307972"/>
    <lineage>
        <taxon>Eukaryota</taxon>
        <taxon>Metazoa</taxon>
        <taxon>Echinodermata</taxon>
        <taxon>Eleutherozoa</taxon>
        <taxon>Echinozoa</taxon>
        <taxon>Holothuroidea</taxon>
        <taxon>Aspidochirotacea</taxon>
        <taxon>Aspidochirotida</taxon>
        <taxon>Stichopodidae</taxon>
        <taxon>Apostichopus</taxon>
    </lineage>
</organism>
<feature type="compositionally biased region" description="Polar residues" evidence="1">
    <location>
        <begin position="193"/>
        <end position="202"/>
    </location>
</feature>